<dbReference type="GO" id="GO:0016791">
    <property type="term" value="F:phosphatase activity"/>
    <property type="evidence" value="ECO:0007669"/>
    <property type="project" value="UniProtKB-ARBA"/>
</dbReference>
<evidence type="ECO:0000256" key="2">
    <source>
        <dbReference type="SAM" id="MobiDB-lite"/>
    </source>
</evidence>
<comment type="caution">
    <text evidence="4">The sequence shown here is derived from an EMBL/GenBank/DDBJ whole genome shotgun (WGS) entry which is preliminary data.</text>
</comment>
<dbReference type="InterPro" id="IPR029021">
    <property type="entry name" value="Prot-tyrosine_phosphatase-like"/>
</dbReference>
<dbReference type="Pfam" id="PF22784">
    <property type="entry name" value="PTP-SAK"/>
    <property type="match status" value="1"/>
</dbReference>
<feature type="compositionally biased region" description="Basic and acidic residues" evidence="2">
    <location>
        <begin position="265"/>
        <end position="278"/>
    </location>
</feature>
<reference evidence="4 5" key="1">
    <citation type="submission" date="2017-04" db="EMBL/GenBank/DDBJ databases">
        <title>Draft genome sequence of Tuber borchii Vittad., a whitish edible truffle.</title>
        <authorList>
            <consortium name="DOE Joint Genome Institute"/>
            <person name="Murat C."/>
            <person name="Kuo A."/>
            <person name="Barry K.W."/>
            <person name="Clum A."/>
            <person name="Dockter R.B."/>
            <person name="Fauchery L."/>
            <person name="Iotti M."/>
            <person name="Kohler A."/>
            <person name="Labutti K."/>
            <person name="Lindquist E.A."/>
            <person name="Lipzen A."/>
            <person name="Ohm R.A."/>
            <person name="Wang M."/>
            <person name="Grigoriev I.V."/>
            <person name="Zambonelli A."/>
            <person name="Martin F.M."/>
        </authorList>
    </citation>
    <scope>NUCLEOTIDE SEQUENCE [LARGE SCALE GENOMIC DNA]</scope>
    <source>
        <strain evidence="4 5">Tbo3840</strain>
    </source>
</reference>
<evidence type="ECO:0000313" key="5">
    <source>
        <dbReference type="Proteomes" id="UP000244722"/>
    </source>
</evidence>
<dbReference type="STRING" id="42251.A0A2T6ZK66"/>
<feature type="compositionally biased region" description="Polar residues" evidence="2">
    <location>
        <begin position="247"/>
        <end position="262"/>
    </location>
</feature>
<dbReference type="EMBL" id="NESQ01000210">
    <property type="protein sequence ID" value="PUU75887.1"/>
    <property type="molecule type" value="Genomic_DNA"/>
</dbReference>
<organism evidence="4 5">
    <name type="scientific">Tuber borchii</name>
    <name type="common">White truffle</name>
    <dbReference type="NCBI Taxonomy" id="42251"/>
    <lineage>
        <taxon>Eukaryota</taxon>
        <taxon>Fungi</taxon>
        <taxon>Dikarya</taxon>
        <taxon>Ascomycota</taxon>
        <taxon>Pezizomycotina</taxon>
        <taxon>Pezizomycetes</taxon>
        <taxon>Pezizales</taxon>
        <taxon>Tuberaceae</taxon>
        <taxon>Tuber</taxon>
    </lineage>
</organism>
<protein>
    <recommendedName>
        <fullName evidence="3">Swiss Army Knife protein DSP-PTPase phosphatase domain-containing protein</fullName>
    </recommendedName>
</protein>
<dbReference type="Gene3D" id="3.90.190.10">
    <property type="entry name" value="Protein tyrosine phosphatase superfamily"/>
    <property type="match status" value="1"/>
</dbReference>
<keyword evidence="1" id="KW-0378">Hydrolase</keyword>
<dbReference type="InterPro" id="IPR057023">
    <property type="entry name" value="PTP-SAK"/>
</dbReference>
<dbReference type="Proteomes" id="UP000244722">
    <property type="component" value="Unassembled WGS sequence"/>
</dbReference>
<feature type="domain" description="Swiss Army Knife protein DSP-PTPase phosphatase" evidence="3">
    <location>
        <begin position="95"/>
        <end position="207"/>
    </location>
</feature>
<gene>
    <name evidence="4" type="ORF">B9Z19DRAFT_1130579</name>
</gene>
<keyword evidence="5" id="KW-1185">Reference proteome</keyword>
<proteinExistence type="predicted"/>
<dbReference type="SUPFAM" id="SSF52799">
    <property type="entry name" value="(Phosphotyrosine protein) phosphatases II"/>
    <property type="match status" value="1"/>
</dbReference>
<evidence type="ECO:0000256" key="1">
    <source>
        <dbReference type="ARBA" id="ARBA00022801"/>
    </source>
</evidence>
<accession>A0A2T6ZK66</accession>
<evidence type="ECO:0000313" key="4">
    <source>
        <dbReference type="EMBL" id="PUU75887.1"/>
    </source>
</evidence>
<evidence type="ECO:0000259" key="3">
    <source>
        <dbReference type="Pfam" id="PF22784"/>
    </source>
</evidence>
<dbReference type="AlphaFoldDB" id="A0A2T6ZK66"/>
<dbReference type="OrthoDB" id="432447at2759"/>
<feature type="region of interest" description="Disordered" evidence="2">
    <location>
        <begin position="246"/>
        <end position="288"/>
    </location>
</feature>
<name>A0A2T6ZK66_TUBBO</name>
<sequence>MFTAVGEGFCLQEYQEGHHDQMWICEKDSDYQIGMRNRYTGRFLGTQGAGRFECIAPHNPKRRPLQRVDSDSPHLKVGEVATQFSLHRINNPVFRRFEWVIPGRLARSSAPYYDGEDADESINETSIEFLNNYGIKNIISLNSVELSPRQRGWLRAVGISYTHIKALEGIAVTQEQFDRIWSAYSRAGVTIVYCGYGDERTGIAISAIQLFQGRALDDNDYMENGVQRPSQLVALNALSDRIKGIESDSSPVDTVDTKSPSCTAPEEKERPHRMHCDEIMQGGRSGRK</sequence>